<dbReference type="EMBL" id="CP067140">
    <property type="protein sequence ID" value="WCR04655.1"/>
    <property type="molecule type" value="Genomic_DNA"/>
</dbReference>
<dbReference type="PROSITE" id="PS01117">
    <property type="entry name" value="HTH_MARR_1"/>
    <property type="match status" value="1"/>
</dbReference>
<dbReference type="Gene3D" id="1.10.10.10">
    <property type="entry name" value="Winged helix-like DNA-binding domain superfamily/Winged helix DNA-binding domain"/>
    <property type="match status" value="1"/>
</dbReference>
<dbReference type="SUPFAM" id="SSF46785">
    <property type="entry name" value="Winged helix' DNA-binding domain"/>
    <property type="match status" value="1"/>
</dbReference>
<dbReference type="InterPro" id="IPR036388">
    <property type="entry name" value="WH-like_DNA-bd_sf"/>
</dbReference>
<keyword evidence="2" id="KW-0238">DNA-binding</keyword>
<dbReference type="InterPro" id="IPR023187">
    <property type="entry name" value="Tscrpt_reg_MarR-type_CS"/>
</dbReference>
<dbReference type="InterPro" id="IPR000835">
    <property type="entry name" value="HTH_MarR-typ"/>
</dbReference>
<evidence type="ECO:0000256" key="1">
    <source>
        <dbReference type="ARBA" id="ARBA00023015"/>
    </source>
</evidence>
<proteinExistence type="predicted"/>
<dbReference type="InterPro" id="IPR039422">
    <property type="entry name" value="MarR/SlyA-like"/>
</dbReference>
<dbReference type="PANTHER" id="PTHR33164:SF102">
    <property type="entry name" value="TRANSCRIPTIONAL REGULATORY PROTEIN"/>
    <property type="match status" value="1"/>
</dbReference>
<protein>
    <submittedName>
        <fullName evidence="5">MarR family transcriptional regulator</fullName>
    </submittedName>
</protein>
<keyword evidence="6" id="KW-1185">Reference proteome</keyword>
<dbReference type="InterPro" id="IPR036390">
    <property type="entry name" value="WH_DNA-bd_sf"/>
</dbReference>
<sequence>MLSRVPQVRIALDSGEYSNKASENIEAYMQTLQLLERLHRRLLDLIKDEFERLGRQDLTPVQALILYNLGEDEVSAGELRSRGMYQGSNVSYNLKKLVAMGYVHHERCDLDRRSVRVRLTDEGLKIRHVMRELFIRHAQGLHQSGILSDPPLTRVNQQLRHIDAFWSERIRYIY</sequence>
<evidence type="ECO:0000256" key="3">
    <source>
        <dbReference type="ARBA" id="ARBA00023163"/>
    </source>
</evidence>
<evidence type="ECO:0000259" key="4">
    <source>
        <dbReference type="PROSITE" id="PS50995"/>
    </source>
</evidence>
<gene>
    <name evidence="5" type="ORF">JHX88_08045</name>
</gene>
<organism evidence="5 6">
    <name type="scientific">Paracoccus saliphilus</name>
    <dbReference type="NCBI Taxonomy" id="405559"/>
    <lineage>
        <taxon>Bacteria</taxon>
        <taxon>Pseudomonadati</taxon>
        <taxon>Pseudomonadota</taxon>
        <taxon>Alphaproteobacteria</taxon>
        <taxon>Rhodobacterales</taxon>
        <taxon>Paracoccaceae</taxon>
        <taxon>Paracoccus</taxon>
    </lineage>
</organism>
<keyword evidence="3" id="KW-0804">Transcription</keyword>
<dbReference type="PANTHER" id="PTHR33164">
    <property type="entry name" value="TRANSCRIPTIONAL REGULATOR, MARR FAMILY"/>
    <property type="match status" value="1"/>
</dbReference>
<keyword evidence="1" id="KW-0805">Transcription regulation</keyword>
<accession>A0ABY7SC83</accession>
<dbReference type="PROSITE" id="PS50995">
    <property type="entry name" value="HTH_MARR_2"/>
    <property type="match status" value="1"/>
</dbReference>
<dbReference type="Pfam" id="PF13463">
    <property type="entry name" value="HTH_27"/>
    <property type="match status" value="1"/>
</dbReference>
<reference evidence="5 6" key="1">
    <citation type="submission" date="2021-01" db="EMBL/GenBank/DDBJ databases">
        <title>Biogeographic distribution of Paracoccus.</title>
        <authorList>
            <person name="Hollensteiner J."/>
            <person name="Leineberger J."/>
            <person name="Brinkhoff T."/>
            <person name="Daniel R."/>
        </authorList>
    </citation>
    <scope>NUCLEOTIDE SEQUENCE [LARGE SCALE GENOMIC DNA]</scope>
    <source>
        <strain evidence="5 6">DSM 18447</strain>
    </source>
</reference>
<dbReference type="Proteomes" id="UP001215549">
    <property type="component" value="Chromosome"/>
</dbReference>
<feature type="domain" description="HTH marR-type" evidence="4">
    <location>
        <begin position="28"/>
        <end position="164"/>
    </location>
</feature>
<evidence type="ECO:0000313" key="6">
    <source>
        <dbReference type="Proteomes" id="UP001215549"/>
    </source>
</evidence>
<dbReference type="SMART" id="SM00347">
    <property type="entry name" value="HTH_MARR"/>
    <property type="match status" value="1"/>
</dbReference>
<evidence type="ECO:0000313" key="5">
    <source>
        <dbReference type="EMBL" id="WCR04655.1"/>
    </source>
</evidence>
<evidence type="ECO:0000256" key="2">
    <source>
        <dbReference type="ARBA" id="ARBA00023125"/>
    </source>
</evidence>
<name>A0ABY7SC83_9RHOB</name>